<feature type="region of interest" description="Disordered" evidence="1">
    <location>
        <begin position="259"/>
        <end position="297"/>
    </location>
</feature>
<reference evidence="3" key="1">
    <citation type="submission" date="2006-10" db="EMBL/GenBank/DDBJ databases">
        <authorList>
            <person name="Heidelberg J."/>
            <person name="Sebastian Y."/>
        </authorList>
    </citation>
    <scope>NUCLEOTIDE SEQUENCE [LARGE SCALE GENOMIC DNA]</scope>
    <source>
        <strain evidence="3">EX25</strain>
    </source>
</reference>
<feature type="compositionally biased region" description="Basic and acidic residues" evidence="1">
    <location>
        <begin position="259"/>
        <end position="269"/>
    </location>
</feature>
<proteinExistence type="predicted"/>
<organism evidence="2 3">
    <name type="scientific">Vibrio antiquarius (strain Ex25)</name>
    <dbReference type="NCBI Taxonomy" id="150340"/>
    <lineage>
        <taxon>Bacteria</taxon>
        <taxon>Pseudomonadati</taxon>
        <taxon>Pseudomonadota</taxon>
        <taxon>Gammaproteobacteria</taxon>
        <taxon>Vibrionales</taxon>
        <taxon>Vibrionaceae</taxon>
        <taxon>Vibrio</taxon>
        <taxon>Vibrio diabolicus subgroup</taxon>
    </lineage>
</organism>
<sequence>MKIKLLTASVAAVLLAGCGSDSDPEVKTYSVQAYDPAVIGMEVSYDCGGDLKGKADELTTNYKGMVGYARISHIDVVSAPSECTFTLKHTDKSVDASNGKRITTDYKIPKGLAQADAPVTGSPFTTLVTDTLEEGAIYTPEVAEQVFADLGLDVNAMGVSVNDLLRNTESVVKQLDESGDAATKALATKLVATANVVSDVIKANPTASPKAISVAAKAVTEEVIKKNPNYPKNDSGDVIYVEVSEEDTKDVVNQVEKEIEAGKPVDDFKPVVPPIPDAKPGKPVDPVDPPSGGSGGN</sequence>
<dbReference type="RefSeq" id="WP_006740797.1">
    <property type="nucleotide sequence ID" value="NC_013457.1"/>
</dbReference>
<dbReference type="GeneID" id="45029833"/>
<keyword evidence="3" id="KW-1185">Reference proteome</keyword>
<dbReference type="Proteomes" id="UP000242664">
    <property type="component" value="Unassembled WGS sequence"/>
</dbReference>
<gene>
    <name evidence="2" type="ORF">VEx25_A1319</name>
</gene>
<evidence type="ECO:0008006" key="4">
    <source>
        <dbReference type="Google" id="ProtNLM"/>
    </source>
</evidence>
<evidence type="ECO:0000313" key="2">
    <source>
        <dbReference type="EMBL" id="EDN58754.1"/>
    </source>
</evidence>
<dbReference type="EMBL" id="DS267808">
    <property type="protein sequence ID" value="EDN58754.1"/>
    <property type="molecule type" value="Genomic_DNA"/>
</dbReference>
<evidence type="ECO:0000313" key="3">
    <source>
        <dbReference type="Proteomes" id="UP000242664"/>
    </source>
</evidence>
<accession>A0ABM9WZ87</accession>
<protein>
    <recommendedName>
        <fullName evidence="4">Lipoprotein</fullName>
    </recommendedName>
</protein>
<dbReference type="PROSITE" id="PS51257">
    <property type="entry name" value="PROKAR_LIPOPROTEIN"/>
    <property type="match status" value="1"/>
</dbReference>
<name>A0ABM9WZ87_VIBAE</name>
<evidence type="ECO:0000256" key="1">
    <source>
        <dbReference type="SAM" id="MobiDB-lite"/>
    </source>
</evidence>